<dbReference type="InterPro" id="IPR051321">
    <property type="entry name" value="PHA/PHB_synthase"/>
</dbReference>
<accession>A0ABV7D8P5</accession>
<gene>
    <name evidence="3" type="primary">phaZ</name>
    <name evidence="3" type="ORF">ACFOKA_13930</name>
</gene>
<dbReference type="Pfam" id="PF06850">
    <property type="entry name" value="PHB_depo_C"/>
    <property type="match status" value="1"/>
</dbReference>
<dbReference type="InterPro" id="IPR029058">
    <property type="entry name" value="AB_hydrolase_fold"/>
</dbReference>
<feature type="domain" description="PHB de-polymerase C-terminal" evidence="2">
    <location>
        <begin position="212"/>
        <end position="413"/>
    </location>
</feature>
<feature type="region of interest" description="Disordered" evidence="1">
    <location>
        <begin position="505"/>
        <end position="544"/>
    </location>
</feature>
<organism evidence="3 4">
    <name type="scientific">Kordiimonas pumila</name>
    <dbReference type="NCBI Taxonomy" id="2161677"/>
    <lineage>
        <taxon>Bacteria</taxon>
        <taxon>Pseudomonadati</taxon>
        <taxon>Pseudomonadota</taxon>
        <taxon>Alphaproteobacteria</taxon>
        <taxon>Kordiimonadales</taxon>
        <taxon>Kordiimonadaceae</taxon>
        <taxon>Kordiimonas</taxon>
    </lineage>
</organism>
<reference evidence="4" key="1">
    <citation type="journal article" date="2019" name="Int. J. Syst. Evol. Microbiol.">
        <title>The Global Catalogue of Microorganisms (GCM) 10K type strain sequencing project: providing services to taxonomists for standard genome sequencing and annotation.</title>
        <authorList>
            <consortium name="The Broad Institute Genomics Platform"/>
            <consortium name="The Broad Institute Genome Sequencing Center for Infectious Disease"/>
            <person name="Wu L."/>
            <person name="Ma J."/>
        </authorList>
    </citation>
    <scope>NUCLEOTIDE SEQUENCE [LARGE SCALE GENOMIC DNA]</scope>
    <source>
        <strain evidence="4">KCTC 62164</strain>
    </source>
</reference>
<protein>
    <submittedName>
        <fullName evidence="3">Polyhydroxyalkanoate depolymerase</fullName>
    </submittedName>
</protein>
<evidence type="ECO:0000256" key="1">
    <source>
        <dbReference type="SAM" id="MobiDB-lite"/>
    </source>
</evidence>
<dbReference type="NCBIfam" id="TIGR01849">
    <property type="entry name" value="PHB_depoly_PhaZ"/>
    <property type="match status" value="1"/>
</dbReference>
<sequence>MIAQSPITYDYFESLRQTNQWLGATTKAFWRNPAFGLTPSPIPRVLAGWGEVVERAHSRVQAKPDWGIETIVIDEREYVVSADTVVDKPFCNLIHFRVNRKETRKKPASRRVLLVAPMSGHHATLIRKTVKSLLPDCEVFVTDWKNARDVPLSKGKFDIEDYTLYLVDFMKELGSDLNVIAICQPAPLALAATAILAEEKSDAQPRTLTLIGGPIDTSVSKTDVTVFGDTYSIEQLETSVVHTVGSAFKGFGRQVYPGAIQLSAFMSMKWQMHLKSHINEALAIAQGEATDHDYHNTFYDEYLSVMDMTAEFYLSTVERVFQKHEIGKNKFVVNGKKVDIGKITRTAVKTVEGGKDDITAPGQCKAAHGILTGLPENKKAHHLEPDAGHYGIFSGTSWRVNIRPMVLAFIDANSEPVAAEKAEPVKDIPEKPKIAATPPPTKTIAVKTGEPVQKAKATTVKKKAVAKRISKPAVKKAGRAKAIKAKPVAPRRVVVKETKPEPVPAKVTVQGTATSATPALKAETTPAKASPSVSADMKKPSKKV</sequence>
<dbReference type="PANTHER" id="PTHR36837">
    <property type="entry name" value="POLY(3-HYDROXYALKANOATE) POLYMERASE SUBUNIT PHAC"/>
    <property type="match status" value="1"/>
</dbReference>
<evidence type="ECO:0000259" key="2">
    <source>
        <dbReference type="Pfam" id="PF06850"/>
    </source>
</evidence>
<dbReference type="InterPro" id="IPR009656">
    <property type="entry name" value="PHB_depo_C"/>
</dbReference>
<proteinExistence type="predicted"/>
<dbReference type="EMBL" id="JBHRSL010000010">
    <property type="protein sequence ID" value="MFC3053010.1"/>
    <property type="molecule type" value="Genomic_DNA"/>
</dbReference>
<keyword evidence="4" id="KW-1185">Reference proteome</keyword>
<evidence type="ECO:0000313" key="3">
    <source>
        <dbReference type="EMBL" id="MFC3053010.1"/>
    </source>
</evidence>
<comment type="caution">
    <text evidence="3">The sequence shown here is derived from an EMBL/GenBank/DDBJ whole genome shotgun (WGS) entry which is preliminary data.</text>
</comment>
<dbReference type="PANTHER" id="PTHR36837:SF4">
    <property type="entry name" value="BLR0908 PROTEIN"/>
    <property type="match status" value="1"/>
</dbReference>
<name>A0ABV7D8P5_9PROT</name>
<dbReference type="RefSeq" id="WP_194213307.1">
    <property type="nucleotide sequence ID" value="NZ_CP061205.1"/>
</dbReference>
<evidence type="ECO:0000313" key="4">
    <source>
        <dbReference type="Proteomes" id="UP001595444"/>
    </source>
</evidence>
<dbReference type="Proteomes" id="UP001595444">
    <property type="component" value="Unassembled WGS sequence"/>
</dbReference>
<dbReference type="InterPro" id="IPR010915">
    <property type="entry name" value="PHB_depoly_PhaZ"/>
</dbReference>
<dbReference type="SUPFAM" id="SSF53474">
    <property type="entry name" value="alpha/beta-Hydrolases"/>
    <property type="match status" value="1"/>
</dbReference>